<gene>
    <name evidence="1" type="ORF">VE01_02378</name>
</gene>
<dbReference type="Proteomes" id="UP000091956">
    <property type="component" value="Unassembled WGS sequence"/>
</dbReference>
<accession>A0A1B8GSZ7</accession>
<reference evidence="2" key="2">
    <citation type="journal article" date="2018" name="Nat. Commun.">
        <title>Extreme sensitivity to ultraviolet light in the fungal pathogen causing white-nose syndrome of bats.</title>
        <authorList>
            <person name="Palmer J.M."/>
            <person name="Drees K.P."/>
            <person name="Foster J.T."/>
            <person name="Lindner D.L."/>
        </authorList>
    </citation>
    <scope>NUCLEOTIDE SEQUENCE [LARGE SCALE GENOMIC DNA]</scope>
    <source>
        <strain evidence="2">UAMH 10579</strain>
    </source>
</reference>
<dbReference type="RefSeq" id="XP_018132690.1">
    <property type="nucleotide sequence ID" value="XM_018271888.2"/>
</dbReference>
<keyword evidence="2" id="KW-1185">Reference proteome</keyword>
<proteinExistence type="predicted"/>
<organism evidence="1 2">
    <name type="scientific">Pseudogymnoascus verrucosus</name>
    <dbReference type="NCBI Taxonomy" id="342668"/>
    <lineage>
        <taxon>Eukaryota</taxon>
        <taxon>Fungi</taxon>
        <taxon>Dikarya</taxon>
        <taxon>Ascomycota</taxon>
        <taxon>Pezizomycotina</taxon>
        <taxon>Leotiomycetes</taxon>
        <taxon>Thelebolales</taxon>
        <taxon>Thelebolaceae</taxon>
        <taxon>Pseudogymnoascus</taxon>
    </lineage>
</organism>
<evidence type="ECO:0000313" key="1">
    <source>
        <dbReference type="EMBL" id="OBT98957.1"/>
    </source>
</evidence>
<reference evidence="1 2" key="1">
    <citation type="submission" date="2016-03" db="EMBL/GenBank/DDBJ databases">
        <title>Comparative genomics of Pseudogymnoascus destructans, the fungus causing white-nose syndrome of bats.</title>
        <authorList>
            <person name="Palmer J.M."/>
            <person name="Drees K.P."/>
            <person name="Foster J.T."/>
            <person name="Lindner D.L."/>
        </authorList>
    </citation>
    <scope>NUCLEOTIDE SEQUENCE [LARGE SCALE GENOMIC DNA]</scope>
    <source>
        <strain evidence="1 2">UAMH 10579</strain>
    </source>
</reference>
<dbReference type="EMBL" id="KV460214">
    <property type="protein sequence ID" value="OBT98957.1"/>
    <property type="molecule type" value="Genomic_DNA"/>
</dbReference>
<evidence type="ECO:0008006" key="3">
    <source>
        <dbReference type="Google" id="ProtNLM"/>
    </source>
</evidence>
<name>A0A1B8GSZ7_9PEZI</name>
<dbReference type="GeneID" id="28835764"/>
<evidence type="ECO:0000313" key="2">
    <source>
        <dbReference type="Proteomes" id="UP000091956"/>
    </source>
</evidence>
<sequence>MSPTNPFEDWDPALLAALSVAVGREPIKLAPTCDHAPVTCVWKSQQDHSCRIQPLRDAWQKADQTYPSHDNPLVLALDDAGCDPYRARMVISQEGYGMIPTSSDSLIRAYRRLGYSIRHPVLVGTQVCDQCRPGTNTFALQGSSYEGSCHFVPVSIASNIDVAEEGKVLCIGAGGELRWCGKDEFMAVSHVWEHGWQGDSEKGLCIRTLDLLLLVASLFGLEWVWIDIAMISREPISRSLAINSMNFVYTSSKVTVVFDRLLMSMDEGSDRERVMAVFLTDWMTRVWTMQEALLSKDLVFLFGDSHLHGHELKWSMIHNAPLPDLHWQQWTAIRSLCTILEGNVTPMLDRIYTLSKERLTTKKEDMSRAVFPLFELEWPGRATTLEEGQAKILQHLDTRAARLAPLHGPIMPQPWSWAPLVLAGASGFLQPQGDERPLYPDGLRGRWAAWRILKVLGKADLGRDGYSTQLARLTGTCYDTVTFQVEGASLIFGAGVFSRPENTCPWRGQELFLLRAHNTGTPRTKELDYYDLVVKDSSPHSSGMELYHRVGSAMGGLNDGTGGQGLDVGDLYLDGYMN</sequence>
<dbReference type="PANTHER" id="PTHR39596:SF4">
    <property type="entry name" value="HET DOMAIN PROTEIN (AFU_ORTHOLOGUE AFUA_3G03140)-RELATED"/>
    <property type="match status" value="1"/>
</dbReference>
<protein>
    <recommendedName>
        <fullName evidence="3">Heterokaryon incompatibility domain-containing protein</fullName>
    </recommendedName>
</protein>
<dbReference type="AlphaFoldDB" id="A0A1B8GSZ7"/>
<dbReference type="PANTHER" id="PTHR39596">
    <property type="match status" value="1"/>
</dbReference>